<gene>
    <name evidence="4" type="ORF">COT82_00255</name>
</gene>
<evidence type="ECO:0000313" key="5">
    <source>
        <dbReference type="Proteomes" id="UP000230481"/>
    </source>
</evidence>
<protein>
    <recommendedName>
        <fullName evidence="6">Glycosidase</fullName>
    </recommendedName>
</protein>
<dbReference type="InterPro" id="IPR007184">
    <property type="entry name" value="Mannoside_phosphorylase"/>
</dbReference>
<evidence type="ECO:0000313" key="4">
    <source>
        <dbReference type="EMBL" id="PIT96974.1"/>
    </source>
</evidence>
<accession>A0A2M6WVY8</accession>
<dbReference type="AlphaFoldDB" id="A0A2M6WVY8"/>
<organism evidence="4 5">
    <name type="scientific">Candidatus Campbellbacteria bacterium CG10_big_fil_rev_8_21_14_0_10_35_52</name>
    <dbReference type="NCBI Taxonomy" id="1974527"/>
    <lineage>
        <taxon>Bacteria</taxon>
        <taxon>Candidatus Campbelliibacteriota</taxon>
    </lineage>
</organism>
<evidence type="ECO:0008006" key="6">
    <source>
        <dbReference type="Google" id="ProtNLM"/>
    </source>
</evidence>
<evidence type="ECO:0000256" key="3">
    <source>
        <dbReference type="ARBA" id="ARBA00024356"/>
    </source>
</evidence>
<dbReference type="InterPro" id="IPR023296">
    <property type="entry name" value="Glyco_hydro_beta-prop_sf"/>
</dbReference>
<dbReference type="Gene3D" id="2.115.10.20">
    <property type="entry name" value="Glycosyl hydrolase domain, family 43"/>
    <property type="match status" value="2"/>
</dbReference>
<reference evidence="5" key="1">
    <citation type="submission" date="2017-09" db="EMBL/GenBank/DDBJ databases">
        <title>Depth-based differentiation of microbial function through sediment-hosted aquifers and enrichment of novel symbionts in the deep terrestrial subsurface.</title>
        <authorList>
            <person name="Probst A.J."/>
            <person name="Ladd B."/>
            <person name="Jarett J.K."/>
            <person name="Geller-Mcgrath D.E."/>
            <person name="Sieber C.M.K."/>
            <person name="Emerson J.B."/>
            <person name="Anantharaman K."/>
            <person name="Thomas B.C."/>
            <person name="Malmstrom R."/>
            <person name="Stieglmeier M."/>
            <person name="Klingl A."/>
            <person name="Woyke T."/>
            <person name="Ryan C.M."/>
            <person name="Banfield J.F."/>
        </authorList>
    </citation>
    <scope>NUCLEOTIDE SEQUENCE [LARGE SCALE GENOMIC DNA]</scope>
</reference>
<evidence type="ECO:0000256" key="1">
    <source>
        <dbReference type="ARBA" id="ARBA00022676"/>
    </source>
</evidence>
<dbReference type="EMBL" id="PFAA01000006">
    <property type="protein sequence ID" value="PIT96974.1"/>
    <property type="molecule type" value="Genomic_DNA"/>
</dbReference>
<name>A0A2M6WVY8_9BACT</name>
<comment type="similarity">
    <text evidence="3">Belongs to the glycosyl hydrolase 130 family.</text>
</comment>
<keyword evidence="1" id="KW-0328">Glycosyltransferase</keyword>
<dbReference type="PANTHER" id="PTHR34106:SF5">
    <property type="entry name" value="GLYCOSIDASE"/>
    <property type="match status" value="1"/>
</dbReference>
<dbReference type="GO" id="GO:0016757">
    <property type="term" value="F:glycosyltransferase activity"/>
    <property type="evidence" value="ECO:0007669"/>
    <property type="project" value="UniProtKB-KW"/>
</dbReference>
<dbReference type="Proteomes" id="UP000230481">
    <property type="component" value="Unassembled WGS sequence"/>
</dbReference>
<comment type="caution">
    <text evidence="4">The sequence shown here is derived from an EMBL/GenBank/DDBJ whole genome shotgun (WGS) entry which is preliminary data.</text>
</comment>
<keyword evidence="2" id="KW-0808">Transferase</keyword>
<dbReference type="CDD" id="cd18614">
    <property type="entry name" value="GH130"/>
    <property type="match status" value="1"/>
</dbReference>
<dbReference type="CDD" id="cd18611">
    <property type="entry name" value="GH130"/>
    <property type="match status" value="1"/>
</dbReference>
<evidence type="ECO:0000256" key="2">
    <source>
        <dbReference type="ARBA" id="ARBA00022679"/>
    </source>
</evidence>
<dbReference type="PANTHER" id="PTHR34106">
    <property type="entry name" value="GLYCOSIDASE"/>
    <property type="match status" value="1"/>
</dbReference>
<dbReference type="SUPFAM" id="SSF75005">
    <property type="entry name" value="Arabinanase/levansucrase/invertase"/>
    <property type="match status" value="2"/>
</dbReference>
<sequence>MIIERYDKNPILKPNKNQSWEAEAVFNGCPIEKGNKIFLLYRAISLLHYHTTANIKLSVSDIGIAESKDGINFYNRRRFIIPEREWEKMGCEDPRITKLGDKYYIFYTALSNYPFRADGIKVGLAISKDLKTIEDKHLITPFNAKGMSLFSEKINGKIWAVLTVNTDRLPAKICLASFDKEKDIWSEKNWQKWYKKFEQYSLPLQRRPEDHIEVGAPPLKTKYGWLLIYSYIKNYFSSQKIFGVEAVLLDFKNPLKVIAKTDFPILIPEEYYEKYGLAPNVIFPSGALLKKNILSLYYGAADTTCSLAFINMQAFLKKLIQKNKLLIKFARVKENPIITPIKEHSWEAKNTFNPAAIYLEGKTHLLYRAMSKDNTSVIGYANSQDGINIDYRNPEPIYTPREPFEQKLQLGKNSGAEDPRLIKIGNKIYMFYTAFDGENPPRVAFTWIGARDFLAQKWNWSRSILISPPNLDDKDAAMFPEKINGKYVIIHRIGDSIDLSFHKTLDFDGTHWLEEYRFIMPRKGWWDSKKVGIASPPIKTAKGWILFYHGISEDNIYRVGAVLTDLHYPTKIIARADEPIFEPEADYEKNGEMPDVVFPCGVVVISETLFMYYGGGDRVVGVATMELKKLLDILDTCKY</sequence>
<dbReference type="Pfam" id="PF04041">
    <property type="entry name" value="Glyco_hydro_130"/>
    <property type="match status" value="2"/>
</dbReference>
<proteinExistence type="inferred from homology"/>